<feature type="binding site" description="axial binding residue" evidence="13">
    <location>
        <position position="180"/>
    </location>
    <ligand>
        <name>heme</name>
        <dbReference type="ChEBI" id="CHEBI:30413"/>
    </ligand>
    <ligandPart>
        <name>Fe</name>
        <dbReference type="ChEBI" id="CHEBI:18248"/>
    </ligandPart>
</feature>
<dbReference type="OrthoDB" id="2789670at2759"/>
<evidence type="ECO:0000256" key="11">
    <source>
        <dbReference type="ARBA" id="ARBA00023033"/>
    </source>
</evidence>
<organism evidence="14 15">
    <name type="scientific">Athelia psychrophila</name>
    <dbReference type="NCBI Taxonomy" id="1759441"/>
    <lineage>
        <taxon>Eukaryota</taxon>
        <taxon>Fungi</taxon>
        <taxon>Dikarya</taxon>
        <taxon>Basidiomycota</taxon>
        <taxon>Agaricomycotina</taxon>
        <taxon>Agaricomycetes</taxon>
        <taxon>Agaricomycetidae</taxon>
        <taxon>Atheliales</taxon>
        <taxon>Atheliaceae</taxon>
        <taxon>Athelia</taxon>
    </lineage>
</organism>
<evidence type="ECO:0000256" key="2">
    <source>
        <dbReference type="ARBA" id="ARBA00004167"/>
    </source>
</evidence>
<evidence type="ECO:0000256" key="7">
    <source>
        <dbReference type="ARBA" id="ARBA00022723"/>
    </source>
</evidence>
<dbReference type="GO" id="GO:0005506">
    <property type="term" value="F:iron ion binding"/>
    <property type="evidence" value="ECO:0007669"/>
    <property type="project" value="InterPro"/>
</dbReference>
<protein>
    <submittedName>
        <fullName evidence="14">Cytochrome P450</fullName>
    </submittedName>
</protein>
<comment type="pathway">
    <text evidence="3">Secondary metabolite biosynthesis.</text>
</comment>
<dbReference type="PANTHER" id="PTHR46300">
    <property type="entry name" value="P450, PUTATIVE (EUROFUNG)-RELATED-RELATED"/>
    <property type="match status" value="1"/>
</dbReference>
<keyword evidence="5 13" id="KW-0349">Heme</keyword>
<keyword evidence="10 13" id="KW-0408">Iron</keyword>
<sequence>MVELPYRKALDLIVRTSYCYWRARLTNLICTGGRNLKPSYTSRLLDGLDPKQVLARYDFQSYVYARCPEAQKTAQEELDSVLGKNQLPEFADENSLPYCGALVKELYRWRPVASLAIPRGTNTEDVRFIQRAILHDERVYPEPEEYKPERFLRFLKEGKLDVELMDPTVVGAVGFGRRICLGRFLAMKSVLISVMSILASMDITHVVDEHGNIIESKGNVRGTVNAVLPFKCSMEPRSAEVVGVIKSSS</sequence>
<evidence type="ECO:0000256" key="12">
    <source>
        <dbReference type="ARBA" id="ARBA00023136"/>
    </source>
</evidence>
<dbReference type="InterPro" id="IPR036396">
    <property type="entry name" value="Cyt_P450_sf"/>
</dbReference>
<evidence type="ECO:0000256" key="4">
    <source>
        <dbReference type="ARBA" id="ARBA00010617"/>
    </source>
</evidence>
<dbReference type="EMBL" id="KV418585">
    <property type="protein sequence ID" value="KZP02424.1"/>
    <property type="molecule type" value="Genomic_DNA"/>
</dbReference>
<evidence type="ECO:0000256" key="3">
    <source>
        <dbReference type="ARBA" id="ARBA00005179"/>
    </source>
</evidence>
<keyword evidence="6" id="KW-0812">Transmembrane</keyword>
<dbReference type="PANTHER" id="PTHR46300:SF2">
    <property type="entry name" value="CYTOCHROME P450 MONOOXYGENASE ALNH-RELATED"/>
    <property type="match status" value="1"/>
</dbReference>
<evidence type="ECO:0000256" key="1">
    <source>
        <dbReference type="ARBA" id="ARBA00001971"/>
    </source>
</evidence>
<evidence type="ECO:0000256" key="8">
    <source>
        <dbReference type="ARBA" id="ARBA00022989"/>
    </source>
</evidence>
<dbReference type="PRINTS" id="PR00385">
    <property type="entry name" value="P450"/>
</dbReference>
<dbReference type="GO" id="GO:0020037">
    <property type="term" value="F:heme binding"/>
    <property type="evidence" value="ECO:0007669"/>
    <property type="project" value="InterPro"/>
</dbReference>
<evidence type="ECO:0000313" key="14">
    <source>
        <dbReference type="EMBL" id="KZP02424.1"/>
    </source>
</evidence>
<dbReference type="GO" id="GO:0016705">
    <property type="term" value="F:oxidoreductase activity, acting on paired donors, with incorporation or reduction of molecular oxygen"/>
    <property type="evidence" value="ECO:0007669"/>
    <property type="project" value="InterPro"/>
</dbReference>
<evidence type="ECO:0000256" key="9">
    <source>
        <dbReference type="ARBA" id="ARBA00023002"/>
    </source>
</evidence>
<evidence type="ECO:0000313" key="15">
    <source>
        <dbReference type="Proteomes" id="UP000076532"/>
    </source>
</evidence>
<evidence type="ECO:0000256" key="13">
    <source>
        <dbReference type="PIRSR" id="PIRSR602401-1"/>
    </source>
</evidence>
<gene>
    <name evidence="14" type="ORF">FIBSPDRAFT_942047</name>
</gene>
<keyword evidence="11" id="KW-0503">Monooxygenase</keyword>
<reference evidence="14 15" key="1">
    <citation type="journal article" date="2016" name="Mol. Biol. Evol.">
        <title>Comparative Genomics of Early-Diverging Mushroom-Forming Fungi Provides Insights into the Origins of Lignocellulose Decay Capabilities.</title>
        <authorList>
            <person name="Nagy L.G."/>
            <person name="Riley R."/>
            <person name="Tritt A."/>
            <person name="Adam C."/>
            <person name="Daum C."/>
            <person name="Floudas D."/>
            <person name="Sun H."/>
            <person name="Yadav J.S."/>
            <person name="Pangilinan J."/>
            <person name="Larsson K.H."/>
            <person name="Matsuura K."/>
            <person name="Barry K."/>
            <person name="Labutti K."/>
            <person name="Kuo R."/>
            <person name="Ohm R.A."/>
            <person name="Bhattacharya S.S."/>
            <person name="Shirouzu T."/>
            <person name="Yoshinaga Y."/>
            <person name="Martin F.M."/>
            <person name="Grigoriev I.V."/>
            <person name="Hibbett D.S."/>
        </authorList>
    </citation>
    <scope>NUCLEOTIDE SEQUENCE [LARGE SCALE GENOMIC DNA]</scope>
    <source>
        <strain evidence="14 15">CBS 109695</strain>
    </source>
</reference>
<dbReference type="InterPro" id="IPR001128">
    <property type="entry name" value="Cyt_P450"/>
</dbReference>
<evidence type="ECO:0000256" key="6">
    <source>
        <dbReference type="ARBA" id="ARBA00022692"/>
    </source>
</evidence>
<evidence type="ECO:0000256" key="10">
    <source>
        <dbReference type="ARBA" id="ARBA00023004"/>
    </source>
</evidence>
<comment type="similarity">
    <text evidence="4">Belongs to the cytochrome P450 family.</text>
</comment>
<dbReference type="InterPro" id="IPR002401">
    <property type="entry name" value="Cyt_P450_E_grp-I"/>
</dbReference>
<dbReference type="PRINTS" id="PR00463">
    <property type="entry name" value="EP450I"/>
</dbReference>
<proteinExistence type="inferred from homology"/>
<accession>A0A167T061</accession>
<dbReference type="Pfam" id="PF00067">
    <property type="entry name" value="p450"/>
    <property type="match status" value="1"/>
</dbReference>
<evidence type="ECO:0000256" key="5">
    <source>
        <dbReference type="ARBA" id="ARBA00022617"/>
    </source>
</evidence>
<keyword evidence="15" id="KW-1185">Reference proteome</keyword>
<comment type="cofactor">
    <cofactor evidence="1 13">
        <name>heme</name>
        <dbReference type="ChEBI" id="CHEBI:30413"/>
    </cofactor>
</comment>
<dbReference type="GO" id="GO:0016020">
    <property type="term" value="C:membrane"/>
    <property type="evidence" value="ECO:0007669"/>
    <property type="project" value="UniProtKB-SubCell"/>
</dbReference>
<keyword evidence="7 13" id="KW-0479">Metal-binding</keyword>
<dbReference type="STRING" id="436010.A0A167T061"/>
<dbReference type="Gene3D" id="1.10.630.10">
    <property type="entry name" value="Cytochrome P450"/>
    <property type="match status" value="1"/>
</dbReference>
<dbReference type="GO" id="GO:0004497">
    <property type="term" value="F:monooxygenase activity"/>
    <property type="evidence" value="ECO:0007669"/>
    <property type="project" value="UniProtKB-KW"/>
</dbReference>
<dbReference type="SUPFAM" id="SSF48264">
    <property type="entry name" value="Cytochrome P450"/>
    <property type="match status" value="1"/>
</dbReference>
<dbReference type="InterPro" id="IPR050364">
    <property type="entry name" value="Cytochrome_P450_fung"/>
</dbReference>
<name>A0A167T061_9AGAM</name>
<comment type="subcellular location">
    <subcellularLocation>
        <location evidence="2">Membrane</location>
        <topology evidence="2">Single-pass membrane protein</topology>
    </subcellularLocation>
</comment>
<keyword evidence="8" id="KW-1133">Transmembrane helix</keyword>
<keyword evidence="12" id="KW-0472">Membrane</keyword>
<dbReference type="AlphaFoldDB" id="A0A167T061"/>
<keyword evidence="9" id="KW-0560">Oxidoreductase</keyword>
<dbReference type="Proteomes" id="UP000076532">
    <property type="component" value="Unassembled WGS sequence"/>
</dbReference>